<dbReference type="AlphaFoldDB" id="A0A6I0SFT4"/>
<proteinExistence type="predicted"/>
<organism evidence="1 2">
    <name type="scientific">Bacteroides thetaiotaomicron</name>
    <dbReference type="NCBI Taxonomy" id="818"/>
    <lineage>
        <taxon>Bacteria</taxon>
        <taxon>Pseudomonadati</taxon>
        <taxon>Bacteroidota</taxon>
        <taxon>Bacteroidia</taxon>
        <taxon>Bacteroidales</taxon>
        <taxon>Bacteroidaceae</taxon>
        <taxon>Bacteroides</taxon>
    </lineage>
</organism>
<gene>
    <name evidence="1" type="ORF">GAN59_13180</name>
</gene>
<name>A0A6I0SFT4_BACT4</name>
<dbReference type="Proteomes" id="UP000488521">
    <property type="component" value="Unassembled WGS sequence"/>
</dbReference>
<dbReference type="RefSeq" id="WP_259000976.1">
    <property type="nucleotide sequence ID" value="NZ_CAXTFL010000037.1"/>
</dbReference>
<evidence type="ECO:0000313" key="2">
    <source>
        <dbReference type="Proteomes" id="UP000488521"/>
    </source>
</evidence>
<sequence>MANKASGRILMELPIKRGTTKNGKDWEKREYVMETNERYQTKMKFSLYSWDGPVDNPPKVGDKIEISFSVEAKENKGAWYNEVKAYGIDIQE</sequence>
<comment type="caution">
    <text evidence="1">The sequence shown here is derived from an EMBL/GenBank/DDBJ whole genome shotgun (WGS) entry which is preliminary data.</text>
</comment>
<protein>
    <submittedName>
        <fullName evidence="1">DUF3127 domain-containing protein</fullName>
    </submittedName>
</protein>
<accession>A0A6I0SFT4</accession>
<reference evidence="1 2" key="1">
    <citation type="journal article" date="2019" name="Nat. Med.">
        <title>A library of human gut bacterial isolates paired with longitudinal multiomics data enables mechanistic microbiome research.</title>
        <authorList>
            <person name="Poyet M."/>
            <person name="Groussin M."/>
            <person name="Gibbons S.M."/>
            <person name="Avila-Pacheco J."/>
            <person name="Jiang X."/>
            <person name="Kearney S.M."/>
            <person name="Perrotta A.R."/>
            <person name="Berdy B."/>
            <person name="Zhao S."/>
            <person name="Lieberman T.D."/>
            <person name="Swanson P.K."/>
            <person name="Smith M."/>
            <person name="Roesemann S."/>
            <person name="Alexander J.E."/>
            <person name="Rich S.A."/>
            <person name="Livny J."/>
            <person name="Vlamakis H."/>
            <person name="Clish C."/>
            <person name="Bullock K."/>
            <person name="Deik A."/>
            <person name="Scott J."/>
            <person name="Pierce K.A."/>
            <person name="Xavier R.J."/>
            <person name="Alm E.J."/>
        </authorList>
    </citation>
    <scope>NUCLEOTIDE SEQUENCE [LARGE SCALE GENOMIC DNA]</scope>
    <source>
        <strain evidence="1 2">BIOML-A156</strain>
    </source>
</reference>
<dbReference type="EMBL" id="WCRS01000008">
    <property type="protein sequence ID" value="KAB4473322.1"/>
    <property type="molecule type" value="Genomic_DNA"/>
</dbReference>
<evidence type="ECO:0000313" key="1">
    <source>
        <dbReference type="EMBL" id="KAB4473322.1"/>
    </source>
</evidence>
<dbReference type="Pfam" id="PF11325">
    <property type="entry name" value="DUF3127"/>
    <property type="match status" value="1"/>
</dbReference>
<dbReference type="InterPro" id="IPR021474">
    <property type="entry name" value="DUF3127"/>
</dbReference>